<keyword evidence="1" id="KW-0472">Membrane</keyword>
<dbReference type="Ensembl" id="ENSBMST00010017660.1">
    <property type="protein sequence ID" value="ENSBMSP00010015954.1"/>
    <property type="gene ID" value="ENSBMSG00010011618.1"/>
</dbReference>
<organism evidence="2">
    <name type="scientific">Balaenoptera musculus</name>
    <name type="common">Blue whale</name>
    <dbReference type="NCBI Taxonomy" id="9771"/>
    <lineage>
        <taxon>Eukaryota</taxon>
        <taxon>Metazoa</taxon>
        <taxon>Chordata</taxon>
        <taxon>Craniata</taxon>
        <taxon>Vertebrata</taxon>
        <taxon>Euteleostomi</taxon>
        <taxon>Mammalia</taxon>
        <taxon>Eutheria</taxon>
        <taxon>Laurasiatheria</taxon>
        <taxon>Artiodactyla</taxon>
        <taxon>Whippomorpha</taxon>
        <taxon>Cetacea</taxon>
        <taxon>Mysticeti</taxon>
        <taxon>Balaenopteridae</taxon>
        <taxon>Balaenoptera</taxon>
    </lineage>
</organism>
<dbReference type="InterPro" id="IPR013783">
    <property type="entry name" value="Ig-like_fold"/>
</dbReference>
<evidence type="ECO:0000256" key="1">
    <source>
        <dbReference type="SAM" id="Phobius"/>
    </source>
</evidence>
<reference evidence="2" key="1">
    <citation type="submission" date="2023-09" db="UniProtKB">
        <authorList>
            <consortium name="Ensembl"/>
        </authorList>
    </citation>
    <scope>IDENTIFICATION</scope>
</reference>
<accession>A0A8C0I0F2</accession>
<protein>
    <submittedName>
        <fullName evidence="2">Uncharacterized protein</fullName>
    </submittedName>
</protein>
<dbReference type="OMA" id="YKANGRY"/>
<dbReference type="GeneTree" id="ENSGT00940000160416"/>
<evidence type="ECO:0000313" key="2">
    <source>
        <dbReference type="Ensembl" id="ENSBMSP00010015954.1"/>
    </source>
</evidence>
<name>A0A8C0I0F2_BALMU</name>
<dbReference type="Gene3D" id="2.60.40.10">
    <property type="entry name" value="Immunoglobulins"/>
    <property type="match status" value="1"/>
</dbReference>
<sequence>LNSQAANSSVPPITVNAKMNKDTNSFPSPMTVYAEILQRYIPILGANVTAFIESNNGNTKVMELLDNSAGADSFKNDGVYSRYFTTYKENDKYRNFNAGKIEENPPRPETDEDTQTNLESFTRTAPGGAFVVSNVSKLPLPDLYPPSQITDLEATPDGDEIRITWTASGDDFDVGKGKDEYIIRITGSILDLRDNFDDALQVNTTDLLPNEANSKATFAFKPGNISEENETYVFITIQSVDKSNLTSKVSNIAQIALFIPQADPSAGESHPNLRVNISTLVLSVVGCVAIVSVILSATICILKKKRMQLEQGLDFNKINKIEGYCEF</sequence>
<dbReference type="AlphaFoldDB" id="A0A8C0I0F2"/>
<dbReference type="FunFam" id="2.60.40.10:FF:001134">
    <property type="entry name" value="Calcium-activated chloride channel regulator 1"/>
    <property type="match status" value="1"/>
</dbReference>
<feature type="transmembrane region" description="Helical" evidence="1">
    <location>
        <begin position="280"/>
        <end position="302"/>
    </location>
</feature>
<proteinExistence type="predicted"/>
<keyword evidence="1" id="KW-0812">Transmembrane</keyword>
<keyword evidence="1" id="KW-1133">Transmembrane helix</keyword>